<evidence type="ECO:0000313" key="1">
    <source>
        <dbReference type="EMBL" id="EKS40003.1"/>
    </source>
</evidence>
<dbReference type="HOGENOM" id="CLU_2079736_0_0_5"/>
<dbReference type="EMBL" id="AGWY01000005">
    <property type="protein sequence ID" value="EKS40003.1"/>
    <property type="molecule type" value="Genomic_DNA"/>
</dbReference>
<sequence>MEYDLVRSLTTLITQISSQLPQRVPAAPLELHEASYARVGRLFAEREADIYRVLNAMIAASVTSPRPYKVAPIPREQFELYEAMILTGQIPHEGIQAIIDANPEFAKWYKERAKERF</sequence>
<dbReference type="RefSeq" id="WP_002711881.1">
    <property type="nucleotide sequence ID" value="NZ_KB375281.1"/>
</dbReference>
<dbReference type="Proteomes" id="UP000001095">
    <property type="component" value="Unassembled WGS sequence"/>
</dbReference>
<protein>
    <submittedName>
        <fullName evidence="1">Uncharacterized protein</fullName>
    </submittedName>
</protein>
<comment type="caution">
    <text evidence="1">The sequence shown here is derived from an EMBL/GenBank/DDBJ whole genome shotgun (WGS) entry which is preliminary data.</text>
</comment>
<evidence type="ECO:0000313" key="2">
    <source>
        <dbReference type="Proteomes" id="UP000001095"/>
    </source>
</evidence>
<name>K8PNQ8_9BRAD</name>
<proteinExistence type="predicted"/>
<reference evidence="1 2" key="1">
    <citation type="submission" date="2012-04" db="EMBL/GenBank/DDBJ databases">
        <title>The Genome Sequence of Afipia clevelandensis ATCC 49720.</title>
        <authorList>
            <consortium name="The Broad Institute Genome Sequencing Platform"/>
            <person name="Earl A."/>
            <person name="Ward D."/>
            <person name="Feldgarden M."/>
            <person name="Gevers D."/>
            <person name="Huys G."/>
            <person name="Walker B."/>
            <person name="Young S.K."/>
            <person name="Zeng Q."/>
            <person name="Gargeya S."/>
            <person name="Fitzgerald M."/>
            <person name="Haas B."/>
            <person name="Abouelleil A."/>
            <person name="Alvarado L."/>
            <person name="Arachchi H.M."/>
            <person name="Berlin A."/>
            <person name="Chapman S.B."/>
            <person name="Goldberg J."/>
            <person name="Griggs A."/>
            <person name="Gujja S."/>
            <person name="Hansen M."/>
            <person name="Howarth C."/>
            <person name="Imamovic A."/>
            <person name="Larimer J."/>
            <person name="McCowen C."/>
            <person name="Montmayeur A."/>
            <person name="Murphy C."/>
            <person name="Neiman D."/>
            <person name="Pearson M."/>
            <person name="Priest M."/>
            <person name="Roberts A."/>
            <person name="Saif S."/>
            <person name="Shea T."/>
            <person name="Sisk P."/>
            <person name="Sykes S."/>
            <person name="Wortman J."/>
            <person name="Nusbaum C."/>
            <person name="Birren B."/>
        </authorList>
    </citation>
    <scope>NUCLEOTIDE SEQUENCE [LARGE SCALE GENOMIC DNA]</scope>
    <source>
        <strain evidence="1 2">ATCC 49720</strain>
    </source>
</reference>
<gene>
    <name evidence="1" type="ORF">HMPREF9696_01015</name>
</gene>
<keyword evidence="2" id="KW-1185">Reference proteome</keyword>
<accession>K8PNQ8</accession>
<organism evidence="1 2">
    <name type="scientific">Afipia clevelandensis ATCC 49720</name>
    <dbReference type="NCBI Taxonomy" id="883079"/>
    <lineage>
        <taxon>Bacteria</taxon>
        <taxon>Pseudomonadati</taxon>
        <taxon>Pseudomonadota</taxon>
        <taxon>Alphaproteobacteria</taxon>
        <taxon>Hyphomicrobiales</taxon>
        <taxon>Nitrobacteraceae</taxon>
        <taxon>Afipia</taxon>
    </lineage>
</organism>
<dbReference type="PATRIC" id="fig|883079.3.peg.1033"/>
<dbReference type="OrthoDB" id="10005491at2"/>
<dbReference type="AlphaFoldDB" id="K8PNQ8"/>